<gene>
    <name evidence="1" type="ORF">O0S08_46785</name>
</gene>
<protein>
    <submittedName>
        <fullName evidence="1">Uncharacterized protein</fullName>
    </submittedName>
</protein>
<sequence>MASARDGRPLRELLRSRGVDDACRSIDPNDPQLEGLLYEGRRAIVGDARAAEHEARALKLGPAEYAALRAQQRRPLNHMISGAPLSSDSPAPFVLDGLACRSVWCFYQCLKVPEGEPLRAAVAAGTSGRRRVGTGGRRTFRWRGEEIAVDSPAHAGLIARATEAKVSAHPLVRQALLATGMSLLYMGQRDAQALARTMPFALMVVRFRLR</sequence>
<reference evidence="1" key="1">
    <citation type="submission" date="2022-11" db="EMBL/GenBank/DDBJ databases">
        <title>Minimal conservation of predation-associated metabolite biosynthetic gene clusters underscores biosynthetic potential of Myxococcota including descriptions for ten novel species: Archangium lansinium sp. nov., Myxococcus landrumus sp. nov., Nannocystis bai.</title>
        <authorList>
            <person name="Ahearne A."/>
            <person name="Stevens C."/>
            <person name="Dowd S."/>
        </authorList>
    </citation>
    <scope>NUCLEOTIDE SEQUENCE</scope>
    <source>
        <strain evidence="1">Fl3</strain>
    </source>
</reference>
<dbReference type="EMBL" id="CP114040">
    <property type="protein sequence ID" value="WAS93696.1"/>
    <property type="molecule type" value="Genomic_DNA"/>
</dbReference>
<organism evidence="1 2">
    <name type="scientific">Nannocystis punicea</name>
    <dbReference type="NCBI Taxonomy" id="2995304"/>
    <lineage>
        <taxon>Bacteria</taxon>
        <taxon>Pseudomonadati</taxon>
        <taxon>Myxococcota</taxon>
        <taxon>Polyangia</taxon>
        <taxon>Nannocystales</taxon>
        <taxon>Nannocystaceae</taxon>
        <taxon>Nannocystis</taxon>
    </lineage>
</organism>
<proteinExistence type="predicted"/>
<dbReference type="InterPro" id="IPR037238">
    <property type="entry name" value="YbiA-like_sf"/>
</dbReference>
<dbReference type="SUPFAM" id="SSF143990">
    <property type="entry name" value="YbiA-like"/>
    <property type="match status" value="1"/>
</dbReference>
<name>A0ABY7H366_9BACT</name>
<evidence type="ECO:0000313" key="2">
    <source>
        <dbReference type="Proteomes" id="UP001164459"/>
    </source>
</evidence>
<evidence type="ECO:0000313" key="1">
    <source>
        <dbReference type="EMBL" id="WAS93696.1"/>
    </source>
</evidence>
<keyword evidence="2" id="KW-1185">Reference proteome</keyword>
<dbReference type="Proteomes" id="UP001164459">
    <property type="component" value="Chromosome"/>
</dbReference>
<dbReference type="RefSeq" id="WP_269036041.1">
    <property type="nucleotide sequence ID" value="NZ_CP114040.1"/>
</dbReference>
<dbReference type="Gene3D" id="1.10.357.40">
    <property type="entry name" value="YbiA-like"/>
    <property type="match status" value="1"/>
</dbReference>
<accession>A0ABY7H366</accession>